<dbReference type="Proteomes" id="UP000325672">
    <property type="component" value="Unassembled WGS sequence"/>
</dbReference>
<sequence length="56" mass="6242">MLPIDLLHSFLLTGSSYRRSSSTPPLSYYFQPLYPHTATPPPSALPMPEKFSNDCA</sequence>
<keyword evidence="2" id="KW-1185">Reference proteome</keyword>
<dbReference type="AlphaFoldDB" id="A0A5N6S7W2"/>
<gene>
    <name evidence="1" type="ORF">BDV38DRAFT_266360</name>
</gene>
<dbReference type="RefSeq" id="XP_031906811.1">
    <property type="nucleotide sequence ID" value="XM_032056447.1"/>
</dbReference>
<protein>
    <submittedName>
        <fullName evidence="1">Uncharacterized protein</fullName>
    </submittedName>
</protein>
<dbReference type="GeneID" id="43640657"/>
<evidence type="ECO:0000313" key="2">
    <source>
        <dbReference type="Proteomes" id="UP000325672"/>
    </source>
</evidence>
<dbReference type="EMBL" id="ML743702">
    <property type="protein sequence ID" value="KAE8130748.1"/>
    <property type="molecule type" value="Genomic_DNA"/>
</dbReference>
<evidence type="ECO:0000313" key="1">
    <source>
        <dbReference type="EMBL" id="KAE8130748.1"/>
    </source>
</evidence>
<organism evidence="1 2">
    <name type="scientific">Aspergillus pseudotamarii</name>
    <dbReference type="NCBI Taxonomy" id="132259"/>
    <lineage>
        <taxon>Eukaryota</taxon>
        <taxon>Fungi</taxon>
        <taxon>Dikarya</taxon>
        <taxon>Ascomycota</taxon>
        <taxon>Pezizomycotina</taxon>
        <taxon>Eurotiomycetes</taxon>
        <taxon>Eurotiomycetidae</taxon>
        <taxon>Eurotiales</taxon>
        <taxon>Aspergillaceae</taxon>
        <taxon>Aspergillus</taxon>
        <taxon>Aspergillus subgen. Circumdati</taxon>
    </lineage>
</organism>
<proteinExistence type="predicted"/>
<name>A0A5N6S7W2_ASPPS</name>
<accession>A0A5N6S7W2</accession>
<reference evidence="1 2" key="1">
    <citation type="submission" date="2019-04" db="EMBL/GenBank/DDBJ databases">
        <title>Friends and foes A comparative genomics study of 23 Aspergillus species from section Flavi.</title>
        <authorList>
            <consortium name="DOE Joint Genome Institute"/>
            <person name="Kjaerbolling I."/>
            <person name="Vesth T."/>
            <person name="Frisvad J.C."/>
            <person name="Nybo J.L."/>
            <person name="Theobald S."/>
            <person name="Kildgaard S."/>
            <person name="Isbrandt T."/>
            <person name="Kuo A."/>
            <person name="Sato A."/>
            <person name="Lyhne E.K."/>
            <person name="Kogle M.E."/>
            <person name="Wiebenga A."/>
            <person name="Kun R.S."/>
            <person name="Lubbers R.J."/>
            <person name="Makela M.R."/>
            <person name="Barry K."/>
            <person name="Chovatia M."/>
            <person name="Clum A."/>
            <person name="Daum C."/>
            <person name="Haridas S."/>
            <person name="He G."/>
            <person name="LaButti K."/>
            <person name="Lipzen A."/>
            <person name="Mondo S."/>
            <person name="Riley R."/>
            <person name="Salamov A."/>
            <person name="Simmons B.A."/>
            <person name="Magnuson J.K."/>
            <person name="Henrissat B."/>
            <person name="Mortensen U.H."/>
            <person name="Larsen T.O."/>
            <person name="Devries R.P."/>
            <person name="Grigoriev I.V."/>
            <person name="Machida M."/>
            <person name="Baker S.E."/>
            <person name="Andersen M.R."/>
        </authorList>
    </citation>
    <scope>NUCLEOTIDE SEQUENCE [LARGE SCALE GENOMIC DNA]</scope>
    <source>
        <strain evidence="1 2">CBS 117625</strain>
    </source>
</reference>